<evidence type="ECO:0000256" key="1">
    <source>
        <dbReference type="SAM" id="SignalP"/>
    </source>
</evidence>
<protein>
    <recommendedName>
        <fullName evidence="4">Cysteine-rich protein</fullName>
    </recommendedName>
</protein>
<feature type="signal peptide" evidence="1">
    <location>
        <begin position="1"/>
        <end position="20"/>
    </location>
</feature>
<gene>
    <name evidence="2" type="ORF">DGAL_LOCUS9645</name>
</gene>
<comment type="caution">
    <text evidence="2">The sequence shown here is derived from an EMBL/GenBank/DDBJ whole genome shotgun (WGS) entry which is preliminary data.</text>
</comment>
<dbReference type="PANTHER" id="PTHR37475">
    <property type="entry name" value="ZYGOTE-SPECIFIC CLASS V COPY B GENE PROTEIN"/>
    <property type="match status" value="1"/>
</dbReference>
<feature type="chain" id="PRO_5035199926" description="Cysteine-rich protein" evidence="1">
    <location>
        <begin position="21"/>
        <end position="83"/>
    </location>
</feature>
<evidence type="ECO:0008006" key="4">
    <source>
        <dbReference type="Google" id="ProtNLM"/>
    </source>
</evidence>
<accession>A0A8J2RV38</accession>
<dbReference type="EMBL" id="CAKKLH010000223">
    <property type="protein sequence ID" value="CAH0106490.1"/>
    <property type="molecule type" value="Genomic_DNA"/>
</dbReference>
<dbReference type="PANTHER" id="PTHR37475:SF1">
    <property type="entry name" value="ZYGOTE-SPECIFIC PROTEIN"/>
    <property type="match status" value="1"/>
</dbReference>
<keyword evidence="1" id="KW-0732">Signal</keyword>
<dbReference type="AlphaFoldDB" id="A0A8J2RV38"/>
<dbReference type="OrthoDB" id="6374006at2759"/>
<reference evidence="2" key="1">
    <citation type="submission" date="2021-11" db="EMBL/GenBank/DDBJ databases">
        <authorList>
            <person name="Schell T."/>
        </authorList>
    </citation>
    <scope>NUCLEOTIDE SEQUENCE</scope>
    <source>
        <strain evidence="2">M5</strain>
    </source>
</reference>
<dbReference type="Proteomes" id="UP000789390">
    <property type="component" value="Unassembled WGS sequence"/>
</dbReference>
<keyword evidence="3" id="KW-1185">Reference proteome</keyword>
<evidence type="ECO:0000313" key="3">
    <source>
        <dbReference type="Proteomes" id="UP000789390"/>
    </source>
</evidence>
<name>A0A8J2RV38_9CRUS</name>
<organism evidence="2 3">
    <name type="scientific">Daphnia galeata</name>
    <dbReference type="NCBI Taxonomy" id="27404"/>
    <lineage>
        <taxon>Eukaryota</taxon>
        <taxon>Metazoa</taxon>
        <taxon>Ecdysozoa</taxon>
        <taxon>Arthropoda</taxon>
        <taxon>Crustacea</taxon>
        <taxon>Branchiopoda</taxon>
        <taxon>Diplostraca</taxon>
        <taxon>Cladocera</taxon>
        <taxon>Anomopoda</taxon>
        <taxon>Daphniidae</taxon>
        <taxon>Daphnia</taxon>
    </lineage>
</organism>
<sequence>MKSFMIILILIGLVPFMSEAGPLAYGICQSGCNAVVVACYAGAGFTFGTITAGAGIPAALVACNTALGVCMAACIAAGLAPTP</sequence>
<proteinExistence type="predicted"/>
<evidence type="ECO:0000313" key="2">
    <source>
        <dbReference type="EMBL" id="CAH0106490.1"/>
    </source>
</evidence>